<evidence type="ECO:0000256" key="13">
    <source>
        <dbReference type="ARBA" id="ARBA00023237"/>
    </source>
</evidence>
<protein>
    <submittedName>
        <fullName evidence="17">Polysaccharide biosynthesis/export family protein</fullName>
    </submittedName>
</protein>
<evidence type="ECO:0000313" key="18">
    <source>
        <dbReference type="Proteomes" id="UP001355056"/>
    </source>
</evidence>
<keyword evidence="18" id="KW-1185">Reference proteome</keyword>
<evidence type="ECO:0000256" key="5">
    <source>
        <dbReference type="ARBA" id="ARBA00022597"/>
    </source>
</evidence>
<keyword evidence="6" id="KW-0812">Transmembrane</keyword>
<dbReference type="InterPro" id="IPR003715">
    <property type="entry name" value="Poly_export_N"/>
</dbReference>
<evidence type="ECO:0000256" key="3">
    <source>
        <dbReference type="ARBA" id="ARBA00022448"/>
    </source>
</evidence>
<keyword evidence="13" id="KW-0998">Cell outer membrane</keyword>
<evidence type="ECO:0000256" key="6">
    <source>
        <dbReference type="ARBA" id="ARBA00022692"/>
    </source>
</evidence>
<evidence type="ECO:0000259" key="15">
    <source>
        <dbReference type="Pfam" id="PF02563"/>
    </source>
</evidence>
<dbReference type="Gene3D" id="3.10.560.10">
    <property type="entry name" value="Outer membrane lipoprotein wza domain like"/>
    <property type="match status" value="2"/>
</dbReference>
<comment type="caution">
    <text evidence="17">The sequence shown here is derived from an EMBL/GenBank/DDBJ whole genome shotgun (WGS) entry which is preliminary data.</text>
</comment>
<dbReference type="PANTHER" id="PTHR33619">
    <property type="entry name" value="POLYSACCHARIDE EXPORT PROTEIN GFCE-RELATED"/>
    <property type="match status" value="1"/>
</dbReference>
<keyword evidence="11" id="KW-0472">Membrane</keyword>
<evidence type="ECO:0000256" key="11">
    <source>
        <dbReference type="ARBA" id="ARBA00023136"/>
    </source>
</evidence>
<dbReference type="EMBL" id="JAXGFP010000008">
    <property type="protein sequence ID" value="MEG3185199.1"/>
    <property type="molecule type" value="Genomic_DNA"/>
</dbReference>
<keyword evidence="8" id="KW-0625">Polysaccharide transport</keyword>
<keyword evidence="9" id="KW-0406">Ion transport</keyword>
<keyword evidence="14" id="KW-0449">Lipoprotein</keyword>
<evidence type="ECO:0000259" key="16">
    <source>
        <dbReference type="Pfam" id="PF22461"/>
    </source>
</evidence>
<evidence type="ECO:0000256" key="4">
    <source>
        <dbReference type="ARBA" id="ARBA00022452"/>
    </source>
</evidence>
<keyword evidence="5" id="KW-0762">Sugar transport</keyword>
<keyword evidence="10" id="KW-0626">Porin</keyword>
<evidence type="ECO:0000256" key="2">
    <source>
        <dbReference type="ARBA" id="ARBA00009450"/>
    </source>
</evidence>
<evidence type="ECO:0000256" key="7">
    <source>
        <dbReference type="ARBA" id="ARBA00022729"/>
    </source>
</evidence>
<dbReference type="RefSeq" id="WP_332618317.1">
    <property type="nucleotide sequence ID" value="NZ_JAXGFP010000008.1"/>
</dbReference>
<name>A0ABU7Z252_9GAMM</name>
<dbReference type="InterPro" id="IPR054765">
    <property type="entry name" value="SLBB_dom"/>
</dbReference>
<feature type="domain" description="Polysaccharide export protein N-terminal" evidence="15">
    <location>
        <begin position="91"/>
        <end position="171"/>
    </location>
</feature>
<evidence type="ECO:0000313" key="17">
    <source>
        <dbReference type="EMBL" id="MEG3185199.1"/>
    </source>
</evidence>
<comment type="similarity">
    <text evidence="2">Belongs to the BexD/CtrA/VexA family.</text>
</comment>
<dbReference type="PANTHER" id="PTHR33619:SF3">
    <property type="entry name" value="POLYSACCHARIDE EXPORT PROTEIN GFCE-RELATED"/>
    <property type="match status" value="1"/>
</dbReference>
<keyword evidence="3" id="KW-0813">Transport</keyword>
<keyword evidence="7" id="KW-0732">Signal</keyword>
<evidence type="ECO:0000256" key="8">
    <source>
        <dbReference type="ARBA" id="ARBA00023047"/>
    </source>
</evidence>
<sequence length="377" mass="40374">MSRLSTTPTTSTPNRPRGSAAPLRWLALAAAMALLGGCATGPGFASGSGGQLDTLVNSGEVKVVQITPELVALNHSKEQPTVPQELLEYRPESYQISPGDTIQVTVWDHPELTTEGGGEGSNGRLVHPDGTFYYPYVGTLNVEGMKIEELRSIVTRKLAHYLQTPQVDVNVVGYGSRVTLQGAFVDTTPQDITTVPLTVSQAVGTAVIDVEQADLSGLVLTRDGKNYTINLDEMNQDLDTAPPIYLKPGDRLYLPFNDRKEVYVLGEVRNPQAITFKTSGLTLTQALGRSGGLDPVTANADAVYVVRGMDRMEQEPATVFQLDASDPSAYALADGFEIQPGDVVYVGAAGVTQWNRFLSQLLPLSGIIRNATVPGSN</sequence>
<evidence type="ECO:0000256" key="1">
    <source>
        <dbReference type="ARBA" id="ARBA00004571"/>
    </source>
</evidence>
<reference evidence="17 18" key="1">
    <citation type="journal article" date="2016" name="Int. J. Syst. Evol. Microbiol.">
        <title>Lysobacter erysipheiresistens sp. nov., an antagonist of powdery mildew, isolated from tobacco-cultivated soil.</title>
        <authorList>
            <person name="Xie B."/>
            <person name="Li T."/>
            <person name="Lin X."/>
            <person name="Wang C.J."/>
            <person name="Chen Y.J."/>
            <person name="Liu W.J."/>
            <person name="Zhao Z.W."/>
        </authorList>
    </citation>
    <scope>NUCLEOTIDE SEQUENCE [LARGE SCALE GENOMIC DNA]</scope>
    <source>
        <strain evidence="17 18">RS-LYSO-3</strain>
    </source>
</reference>
<dbReference type="Pfam" id="PF22461">
    <property type="entry name" value="SLBB_2"/>
    <property type="match status" value="2"/>
</dbReference>
<keyword evidence="4" id="KW-1134">Transmembrane beta strand</keyword>
<dbReference type="Pfam" id="PF02563">
    <property type="entry name" value="Poly_export"/>
    <property type="match status" value="1"/>
</dbReference>
<evidence type="ECO:0000256" key="10">
    <source>
        <dbReference type="ARBA" id="ARBA00023114"/>
    </source>
</evidence>
<organism evidence="17 18">
    <name type="scientific">Novilysobacter erysipheiresistens</name>
    <dbReference type="NCBI Taxonomy" id="1749332"/>
    <lineage>
        <taxon>Bacteria</taxon>
        <taxon>Pseudomonadati</taxon>
        <taxon>Pseudomonadota</taxon>
        <taxon>Gammaproteobacteria</taxon>
        <taxon>Lysobacterales</taxon>
        <taxon>Lysobacteraceae</taxon>
        <taxon>Novilysobacter</taxon>
    </lineage>
</organism>
<keyword evidence="12" id="KW-0564">Palmitate</keyword>
<dbReference type="Proteomes" id="UP001355056">
    <property type="component" value="Unassembled WGS sequence"/>
</dbReference>
<comment type="subcellular location">
    <subcellularLocation>
        <location evidence="1">Cell outer membrane</location>
        <topology evidence="1">Multi-pass membrane protein</topology>
    </subcellularLocation>
</comment>
<gene>
    <name evidence="17" type="ORF">SNE34_14435</name>
</gene>
<evidence type="ECO:0000256" key="14">
    <source>
        <dbReference type="ARBA" id="ARBA00023288"/>
    </source>
</evidence>
<evidence type="ECO:0000256" key="9">
    <source>
        <dbReference type="ARBA" id="ARBA00023065"/>
    </source>
</evidence>
<proteinExistence type="inferred from homology"/>
<dbReference type="Gene3D" id="3.30.1950.10">
    <property type="entry name" value="wza like domain"/>
    <property type="match status" value="1"/>
</dbReference>
<accession>A0ABU7Z252</accession>
<dbReference type="InterPro" id="IPR049712">
    <property type="entry name" value="Poly_export"/>
</dbReference>
<evidence type="ECO:0000256" key="12">
    <source>
        <dbReference type="ARBA" id="ARBA00023139"/>
    </source>
</evidence>
<feature type="domain" description="SLBB" evidence="16">
    <location>
        <begin position="177"/>
        <end position="253"/>
    </location>
</feature>
<feature type="domain" description="SLBB" evidence="16">
    <location>
        <begin position="260"/>
        <end position="346"/>
    </location>
</feature>